<dbReference type="Gene3D" id="2.40.30.100">
    <property type="entry name" value="AF2212/PG0164-like"/>
    <property type="match status" value="1"/>
</dbReference>
<proteinExistence type="predicted"/>
<dbReference type="Proteomes" id="UP000198648">
    <property type="component" value="Unassembled WGS sequence"/>
</dbReference>
<evidence type="ECO:0000313" key="2">
    <source>
        <dbReference type="Proteomes" id="UP000198648"/>
    </source>
</evidence>
<organism evidence="1 2">
    <name type="scientific">Flavobacterium urocaniciphilum</name>
    <dbReference type="NCBI Taxonomy" id="1299341"/>
    <lineage>
        <taxon>Bacteria</taxon>
        <taxon>Pseudomonadati</taxon>
        <taxon>Bacteroidota</taxon>
        <taxon>Flavobacteriia</taxon>
        <taxon>Flavobacteriales</taxon>
        <taxon>Flavobacteriaceae</taxon>
        <taxon>Flavobacterium</taxon>
    </lineage>
</organism>
<dbReference type="AlphaFoldDB" id="A0A1H8YSV1"/>
<dbReference type="EMBL" id="FOEI01000001">
    <property type="protein sequence ID" value="SEP55217.1"/>
    <property type="molecule type" value="Genomic_DNA"/>
</dbReference>
<dbReference type="InterPro" id="IPR015018">
    <property type="entry name" value="DUF1905"/>
</dbReference>
<dbReference type="RefSeq" id="WP_218141962.1">
    <property type="nucleotide sequence ID" value="NZ_FOEI01000001.1"/>
</dbReference>
<dbReference type="InterPro" id="IPR037079">
    <property type="entry name" value="AF2212/PG0164-like_sf"/>
</dbReference>
<sequence length="101" mass="11881">MTSKGKIKYQFSEQVWRYEGTAGWYFISLPKNSSKEIRNNLRKEEEGWGRLKATAEIGSSQWKTSIWYDTKNETYLLPLKSEIRKKEKIEDGMVITVTIIL</sequence>
<dbReference type="SUPFAM" id="SSF141694">
    <property type="entry name" value="AF2212/PG0164-like"/>
    <property type="match status" value="1"/>
</dbReference>
<keyword evidence="2" id="KW-1185">Reference proteome</keyword>
<gene>
    <name evidence="1" type="ORF">SAMN05444005_101155</name>
</gene>
<evidence type="ECO:0008006" key="3">
    <source>
        <dbReference type="Google" id="ProtNLM"/>
    </source>
</evidence>
<dbReference type="STRING" id="1299341.SAMN05444005_101155"/>
<reference evidence="1 2" key="1">
    <citation type="submission" date="2016-10" db="EMBL/GenBank/DDBJ databases">
        <authorList>
            <person name="de Groot N.N."/>
        </authorList>
    </citation>
    <scope>NUCLEOTIDE SEQUENCE [LARGE SCALE GENOMIC DNA]</scope>
    <source>
        <strain evidence="1 2">DSM 27078</strain>
    </source>
</reference>
<protein>
    <recommendedName>
        <fullName evidence="3">DUF1905 domain-containing protein</fullName>
    </recommendedName>
</protein>
<accession>A0A1H8YSV1</accession>
<dbReference type="Pfam" id="PF08922">
    <property type="entry name" value="DUF1905"/>
    <property type="match status" value="1"/>
</dbReference>
<name>A0A1H8YSV1_9FLAO</name>
<evidence type="ECO:0000313" key="1">
    <source>
        <dbReference type="EMBL" id="SEP55217.1"/>
    </source>
</evidence>